<protein>
    <submittedName>
        <fullName evidence="1">Uncharacterized protein</fullName>
    </submittedName>
</protein>
<comment type="caution">
    <text evidence="1">The sequence shown here is derived from an EMBL/GenBank/DDBJ whole genome shotgun (WGS) entry which is preliminary data.</text>
</comment>
<reference evidence="1" key="1">
    <citation type="submission" date="2018-09" db="EMBL/GenBank/DDBJ databases">
        <authorList>
            <person name="Groschel M."/>
            <person name="Kohl T."/>
            <person name="Conchillo-Sole O."/>
            <person name="Mamat U."/>
            <person name="Yero D."/>
            <person name="Niemann S."/>
            <person name="Daura X."/>
            <person name="Gibert I."/>
        </authorList>
    </citation>
    <scope>NUCLEOTIDE SEQUENCE</scope>
    <source>
        <strain evidence="1">OG156</strain>
    </source>
</reference>
<dbReference type="EMBL" id="RAUE01000017">
    <property type="protein sequence ID" value="MBA0311557.1"/>
    <property type="molecule type" value="Genomic_DNA"/>
</dbReference>
<dbReference type="Proteomes" id="UP000822271">
    <property type="component" value="Unassembled WGS sequence"/>
</dbReference>
<dbReference type="AlphaFoldDB" id="A0AAW3S5C4"/>
<organism evidence="1 2">
    <name type="scientific">Stenotrophomonas maltophilia</name>
    <name type="common">Pseudomonas maltophilia</name>
    <name type="synonym">Xanthomonas maltophilia</name>
    <dbReference type="NCBI Taxonomy" id="40324"/>
    <lineage>
        <taxon>Bacteria</taxon>
        <taxon>Pseudomonadati</taxon>
        <taxon>Pseudomonadota</taxon>
        <taxon>Gammaproteobacteria</taxon>
        <taxon>Lysobacterales</taxon>
        <taxon>Lysobacteraceae</taxon>
        <taxon>Stenotrophomonas</taxon>
        <taxon>Stenotrophomonas maltophilia group</taxon>
    </lineage>
</organism>
<accession>A0AAW3S5C4</accession>
<sequence>MVVPVCDKILACGHYIHGRQWKHPETLRAVFESRLYLHPADPSDDTASAWNWVKACSPAQVWTRMGAPTPAELERVIQADTKARDALLAPRLELSEEETRRCFDVRLIAGLAMTVARKGWPGAPLMHGAYGRHWIIESTARKREDILLQDIGLRVWAETMAMKANRATQQAASDKTRGSEGFLVTHEVGNC</sequence>
<reference evidence="1" key="2">
    <citation type="journal article" date="2020" name="Front. Microbiol.">
        <title>Genetic Variants of the DSF Quorum Sensing System in Stenotrophomonas maltophilia Influence Virulence and Resistance Phenotypes Among Genotypically Diverse Clinical Isolates.</title>
        <authorList>
            <person name="Yero D."/>
            <person name="Huedo P."/>
            <person name="Conchillo-Sole O."/>
            <person name="Martinez-Servat S."/>
            <person name="Mamat U."/>
            <person name="Coves X."/>
            <person name="Llanas F."/>
            <person name="Roca I."/>
            <person name="Vila J."/>
            <person name="Schaible U.E."/>
            <person name="Daura X."/>
            <person name="Gibert I."/>
        </authorList>
    </citation>
    <scope>NUCLEOTIDE SEQUENCE</scope>
    <source>
        <strain evidence="1">OG156</strain>
    </source>
</reference>
<name>A0AAW3S5C4_STEMA</name>
<proteinExistence type="predicted"/>
<gene>
    <name evidence="1" type="ORF">D7Y33_11165</name>
</gene>
<evidence type="ECO:0000313" key="2">
    <source>
        <dbReference type="Proteomes" id="UP000822271"/>
    </source>
</evidence>
<evidence type="ECO:0000313" key="1">
    <source>
        <dbReference type="EMBL" id="MBA0311557.1"/>
    </source>
</evidence>